<proteinExistence type="predicted"/>
<dbReference type="Proteomes" id="UP001218218">
    <property type="component" value="Unassembled WGS sequence"/>
</dbReference>
<dbReference type="EMBL" id="JARIHO010000015">
    <property type="protein sequence ID" value="KAJ7349724.1"/>
    <property type="molecule type" value="Genomic_DNA"/>
</dbReference>
<reference evidence="2" key="1">
    <citation type="submission" date="2023-03" db="EMBL/GenBank/DDBJ databases">
        <title>Massive genome expansion in bonnet fungi (Mycena s.s.) driven by repeated elements and novel gene families across ecological guilds.</title>
        <authorList>
            <consortium name="Lawrence Berkeley National Laboratory"/>
            <person name="Harder C.B."/>
            <person name="Miyauchi S."/>
            <person name="Viragh M."/>
            <person name="Kuo A."/>
            <person name="Thoen E."/>
            <person name="Andreopoulos B."/>
            <person name="Lu D."/>
            <person name="Skrede I."/>
            <person name="Drula E."/>
            <person name="Henrissat B."/>
            <person name="Morin E."/>
            <person name="Kohler A."/>
            <person name="Barry K."/>
            <person name="LaButti K."/>
            <person name="Morin E."/>
            <person name="Salamov A."/>
            <person name="Lipzen A."/>
            <person name="Mereny Z."/>
            <person name="Hegedus B."/>
            <person name="Baldrian P."/>
            <person name="Stursova M."/>
            <person name="Weitz H."/>
            <person name="Taylor A."/>
            <person name="Grigoriev I.V."/>
            <person name="Nagy L.G."/>
            <person name="Martin F."/>
            <person name="Kauserud H."/>
        </authorList>
    </citation>
    <scope>NUCLEOTIDE SEQUENCE</scope>
    <source>
        <strain evidence="2">CBHHK002</strain>
    </source>
</reference>
<sequence length="219" mass="24609">MPSAPKFDKPLFFDPWVAIRSLDPPMQGIAFALANQQLVNNIMQDHVANFLAAYITSLQQNITQNPRPAHQNWYPSDHLLFTYGLRFAVELVDPQHKEKSLGGISWLEKTFSWKELLLTPLSAKGKAKGKAAPEDLPSRKCLLSPSAEENSKKKPHQSKPKVVITNEVVSEDNPPVTITAVEKARLNKVKKDKAAGLLLHRPEDVPVISLKFLYFNSFF</sequence>
<feature type="region of interest" description="Disordered" evidence="1">
    <location>
        <begin position="127"/>
        <end position="161"/>
    </location>
</feature>
<evidence type="ECO:0000256" key="1">
    <source>
        <dbReference type="SAM" id="MobiDB-lite"/>
    </source>
</evidence>
<keyword evidence="3" id="KW-1185">Reference proteome</keyword>
<evidence type="ECO:0000313" key="3">
    <source>
        <dbReference type="Proteomes" id="UP001218218"/>
    </source>
</evidence>
<gene>
    <name evidence="2" type="ORF">DFH08DRAFT_807076</name>
</gene>
<dbReference type="AlphaFoldDB" id="A0AAD7EU48"/>
<evidence type="ECO:0000313" key="2">
    <source>
        <dbReference type="EMBL" id="KAJ7349724.1"/>
    </source>
</evidence>
<name>A0AAD7EU48_9AGAR</name>
<accession>A0AAD7EU48</accession>
<protein>
    <submittedName>
        <fullName evidence="2">Uncharacterized protein</fullName>
    </submittedName>
</protein>
<organism evidence="2 3">
    <name type="scientific">Mycena albidolilacea</name>
    <dbReference type="NCBI Taxonomy" id="1033008"/>
    <lineage>
        <taxon>Eukaryota</taxon>
        <taxon>Fungi</taxon>
        <taxon>Dikarya</taxon>
        <taxon>Basidiomycota</taxon>
        <taxon>Agaricomycotina</taxon>
        <taxon>Agaricomycetes</taxon>
        <taxon>Agaricomycetidae</taxon>
        <taxon>Agaricales</taxon>
        <taxon>Marasmiineae</taxon>
        <taxon>Mycenaceae</taxon>
        <taxon>Mycena</taxon>
    </lineage>
</organism>
<comment type="caution">
    <text evidence="2">The sequence shown here is derived from an EMBL/GenBank/DDBJ whole genome shotgun (WGS) entry which is preliminary data.</text>
</comment>